<dbReference type="GO" id="GO:0005886">
    <property type="term" value="C:plasma membrane"/>
    <property type="evidence" value="ECO:0007669"/>
    <property type="project" value="UniProtKB-SubCell"/>
</dbReference>
<keyword evidence="9" id="KW-0997">Cell inner membrane</keyword>
<name>A0A318NCH1_9PROT</name>
<dbReference type="PANTHER" id="PTHR30071:SF1">
    <property type="entry name" value="CYTOCHROME B_B6 PROTEIN-RELATED"/>
    <property type="match status" value="1"/>
</dbReference>
<evidence type="ECO:0000256" key="4">
    <source>
        <dbReference type="ARBA" id="ARBA00016463"/>
    </source>
</evidence>
<organism evidence="11 12">
    <name type="scientific">Commensalibacter melissae</name>
    <dbReference type="NCBI Taxonomy" id="2070537"/>
    <lineage>
        <taxon>Bacteria</taxon>
        <taxon>Pseudomonadati</taxon>
        <taxon>Pseudomonadota</taxon>
        <taxon>Alphaproteobacteria</taxon>
        <taxon>Acetobacterales</taxon>
        <taxon>Acetobacteraceae</taxon>
    </lineage>
</organism>
<evidence type="ECO:0000313" key="11">
    <source>
        <dbReference type="EMBL" id="PXZ00626.1"/>
    </source>
</evidence>
<keyword evidence="9" id="KW-0813">Transport</keyword>
<feature type="transmembrane region" description="Helical" evidence="9">
    <location>
        <begin position="76"/>
        <end position="97"/>
    </location>
</feature>
<dbReference type="OrthoDB" id="9778550at2"/>
<gene>
    <name evidence="9" type="primary">ccmC</name>
    <name evidence="11" type="ORF">DK869_04270</name>
</gene>
<dbReference type="RefSeq" id="WP_110438768.1">
    <property type="nucleotide sequence ID" value="NZ_CP046393.1"/>
</dbReference>
<dbReference type="InterPro" id="IPR003557">
    <property type="entry name" value="Cyt_c_biogenesis_CcmC"/>
</dbReference>
<proteinExistence type="inferred from homology"/>
<evidence type="ECO:0000256" key="9">
    <source>
        <dbReference type="RuleBase" id="RU364092"/>
    </source>
</evidence>
<dbReference type="PRINTS" id="PR01386">
    <property type="entry name" value="CCMCBIOGNSIS"/>
</dbReference>
<comment type="caution">
    <text evidence="11">The sequence shown here is derived from an EMBL/GenBank/DDBJ whole genome shotgun (WGS) entry which is preliminary data.</text>
</comment>
<evidence type="ECO:0000256" key="3">
    <source>
        <dbReference type="ARBA" id="ARBA00005840"/>
    </source>
</evidence>
<comment type="subcellular location">
    <subcellularLocation>
        <location evidence="9">Cell inner membrane</location>
    </subcellularLocation>
    <subcellularLocation>
        <location evidence="2">Membrane</location>
        <topology evidence="2">Multi-pass membrane protein</topology>
    </subcellularLocation>
</comment>
<evidence type="ECO:0000256" key="1">
    <source>
        <dbReference type="ARBA" id="ARBA00002442"/>
    </source>
</evidence>
<protein>
    <recommendedName>
        <fullName evidence="4 9">Heme exporter protein C</fullName>
    </recommendedName>
    <alternativeName>
        <fullName evidence="9">Cytochrome c-type biogenesis protein</fullName>
    </alternativeName>
</protein>
<evidence type="ECO:0000259" key="10">
    <source>
        <dbReference type="Pfam" id="PF01578"/>
    </source>
</evidence>
<keyword evidence="9" id="KW-1003">Cell membrane</keyword>
<dbReference type="GO" id="GO:0020037">
    <property type="term" value="F:heme binding"/>
    <property type="evidence" value="ECO:0007669"/>
    <property type="project" value="InterPro"/>
</dbReference>
<dbReference type="EMBL" id="QGLT01000002">
    <property type="protein sequence ID" value="PXZ00626.1"/>
    <property type="molecule type" value="Genomic_DNA"/>
</dbReference>
<dbReference type="Pfam" id="PF01578">
    <property type="entry name" value="Cytochrom_C_asm"/>
    <property type="match status" value="1"/>
</dbReference>
<reference evidence="11 12" key="1">
    <citation type="submission" date="2018-05" db="EMBL/GenBank/DDBJ databases">
        <title>Reference genomes for bee gut microbiota database.</title>
        <authorList>
            <person name="Ellegaard K.M."/>
        </authorList>
    </citation>
    <scope>NUCLEOTIDE SEQUENCE [LARGE SCALE GENOMIC DNA]</scope>
    <source>
        <strain evidence="11 12">ESL0284</strain>
    </source>
</reference>
<sequence length="259" mass="29050">MTDSRTLSKPRSNRFFSINRLANPKIFFQFTTKLQPWINGFALLFIVIGIIWGLFISPADWQQGDSVRIMYIHVPMAMLASAGYILLAFCGFSSLVWKHPLADLAAKEIGPVGAIVTALCLITGSIWGKPMWGTWWVWDARLTSVLILFFLYLGHITLCHAFDEPQKGYKAASILALAGVFDLPIIKFSVQWWNTLHQPNTFSLTHASSITLSIATPLIFCSLGFSLGFIGILFTRIRTAILENQIHRLLINSQSLSMQ</sequence>
<keyword evidence="7 9" id="KW-1133">Transmembrane helix</keyword>
<feature type="domain" description="Cytochrome c assembly protein" evidence="10">
    <location>
        <begin position="27"/>
        <end position="197"/>
    </location>
</feature>
<dbReference type="Proteomes" id="UP000247565">
    <property type="component" value="Unassembled WGS sequence"/>
</dbReference>
<dbReference type="NCBIfam" id="TIGR01191">
    <property type="entry name" value="ccmC"/>
    <property type="match status" value="1"/>
</dbReference>
<keyword evidence="5 9" id="KW-0812">Transmembrane</keyword>
<evidence type="ECO:0000313" key="12">
    <source>
        <dbReference type="Proteomes" id="UP000247565"/>
    </source>
</evidence>
<keyword evidence="8 9" id="KW-0472">Membrane</keyword>
<evidence type="ECO:0000256" key="6">
    <source>
        <dbReference type="ARBA" id="ARBA00022748"/>
    </source>
</evidence>
<feature type="transmembrane region" description="Helical" evidence="9">
    <location>
        <begin position="109"/>
        <end position="128"/>
    </location>
</feature>
<dbReference type="PANTHER" id="PTHR30071">
    <property type="entry name" value="HEME EXPORTER PROTEIN C"/>
    <property type="match status" value="1"/>
</dbReference>
<comment type="similarity">
    <text evidence="3 9">Belongs to the CcmC/CycZ/HelC family.</text>
</comment>
<feature type="transmembrane region" description="Helical" evidence="9">
    <location>
        <begin position="210"/>
        <end position="234"/>
    </location>
</feature>
<dbReference type="AlphaFoldDB" id="A0A318NCH1"/>
<evidence type="ECO:0000256" key="2">
    <source>
        <dbReference type="ARBA" id="ARBA00004141"/>
    </source>
</evidence>
<feature type="transmembrane region" description="Helical" evidence="9">
    <location>
        <begin position="37"/>
        <end position="56"/>
    </location>
</feature>
<accession>A0A318NCH1</accession>
<dbReference type="InterPro" id="IPR045062">
    <property type="entry name" value="Cyt_c_biogenesis_CcsA/CcmC"/>
</dbReference>
<dbReference type="InterPro" id="IPR002541">
    <property type="entry name" value="Cyt_c_assembly"/>
</dbReference>
<comment type="function">
    <text evidence="1 9">Required for the export of heme to the periplasm for the biogenesis of c-type cytochromes.</text>
</comment>
<dbReference type="GO" id="GO:0017004">
    <property type="term" value="P:cytochrome complex assembly"/>
    <property type="evidence" value="ECO:0007669"/>
    <property type="project" value="UniProtKB-KW"/>
</dbReference>
<dbReference type="GO" id="GO:0015232">
    <property type="term" value="F:heme transmembrane transporter activity"/>
    <property type="evidence" value="ECO:0007669"/>
    <property type="project" value="InterPro"/>
</dbReference>
<evidence type="ECO:0000256" key="5">
    <source>
        <dbReference type="ARBA" id="ARBA00022692"/>
    </source>
</evidence>
<keyword evidence="6 9" id="KW-0201">Cytochrome c-type biogenesis</keyword>
<feature type="transmembrane region" description="Helical" evidence="9">
    <location>
        <begin position="140"/>
        <end position="159"/>
    </location>
</feature>
<evidence type="ECO:0000256" key="7">
    <source>
        <dbReference type="ARBA" id="ARBA00022989"/>
    </source>
</evidence>
<evidence type="ECO:0000256" key="8">
    <source>
        <dbReference type="ARBA" id="ARBA00023136"/>
    </source>
</evidence>
<feature type="transmembrane region" description="Helical" evidence="9">
    <location>
        <begin position="171"/>
        <end position="190"/>
    </location>
</feature>
<keyword evidence="12" id="KW-1185">Reference proteome</keyword>